<evidence type="ECO:0000256" key="1">
    <source>
        <dbReference type="SAM" id="MobiDB-lite"/>
    </source>
</evidence>
<dbReference type="RefSeq" id="XP_035828046.1">
    <property type="nucleotide sequence ID" value="XM_035972153.1"/>
</dbReference>
<dbReference type="GeneID" id="101856290"/>
<dbReference type="Gene3D" id="2.30.29.30">
    <property type="entry name" value="Pleckstrin-homology domain (PH domain)/Phosphotyrosine-binding domain (PTB)"/>
    <property type="match status" value="1"/>
</dbReference>
<protein>
    <submittedName>
        <fullName evidence="4">Uncharacterized protein LOC101856290</fullName>
    </submittedName>
</protein>
<feature type="region of interest" description="Disordered" evidence="1">
    <location>
        <begin position="111"/>
        <end position="145"/>
    </location>
</feature>
<dbReference type="Pfam" id="PF00169">
    <property type="entry name" value="PH"/>
    <property type="match status" value="1"/>
</dbReference>
<proteinExistence type="predicted"/>
<dbReference type="InterPro" id="IPR011993">
    <property type="entry name" value="PH-like_dom_sf"/>
</dbReference>
<dbReference type="Proteomes" id="UP000694888">
    <property type="component" value="Unplaced"/>
</dbReference>
<feature type="domain" description="PH" evidence="2">
    <location>
        <begin position="4"/>
        <end position="106"/>
    </location>
</feature>
<keyword evidence="3" id="KW-1185">Reference proteome</keyword>
<organism evidence="3 4">
    <name type="scientific">Aplysia californica</name>
    <name type="common">California sea hare</name>
    <dbReference type="NCBI Taxonomy" id="6500"/>
    <lineage>
        <taxon>Eukaryota</taxon>
        <taxon>Metazoa</taxon>
        <taxon>Spiralia</taxon>
        <taxon>Lophotrochozoa</taxon>
        <taxon>Mollusca</taxon>
        <taxon>Gastropoda</taxon>
        <taxon>Heterobranchia</taxon>
        <taxon>Euthyneura</taxon>
        <taxon>Tectipleura</taxon>
        <taxon>Aplysiida</taxon>
        <taxon>Aplysioidea</taxon>
        <taxon>Aplysiidae</taxon>
        <taxon>Aplysia</taxon>
    </lineage>
</organism>
<feature type="compositionally biased region" description="Low complexity" evidence="1">
    <location>
        <begin position="258"/>
        <end position="271"/>
    </location>
</feature>
<feature type="region of interest" description="Disordered" evidence="1">
    <location>
        <begin position="258"/>
        <end position="285"/>
    </location>
</feature>
<evidence type="ECO:0000313" key="4">
    <source>
        <dbReference type="RefSeq" id="XP_035828046.1"/>
    </source>
</evidence>
<evidence type="ECO:0000313" key="3">
    <source>
        <dbReference type="Proteomes" id="UP000694888"/>
    </source>
</evidence>
<name>A0ABM1W053_APLCA</name>
<dbReference type="InterPro" id="IPR001849">
    <property type="entry name" value="PH_domain"/>
</dbReference>
<dbReference type="SUPFAM" id="SSF50729">
    <property type="entry name" value="PH domain-like"/>
    <property type="match status" value="1"/>
</dbReference>
<sequence length="305" mass="33588">MSGWASLSGYLFLKPGGGGLSILKARKRLWCILEESQGKLLYYKSEEDARSKPPLGYVELRGAAITLDMDNHNQFVIIVDSKEILLTAENHESMMIWMMALQARRDQFALGEKSRTSSTSTDNDLDPDPSQLDVGGPRERSSSDLTVVRDNYTGQLTVDRFRHRPLEATKSLQGQQLASLALLGRSPEWRRNQLKKMGDTIDNGHPSLKNSPMNFLQPQTRQMSLSMEMAEIVQRTQPPASSTAARAAATNAGAAILNWSSSNSNSSNSNSMDTGEELYTTDNGHRIVVRSASARGSPDLRKGKG</sequence>
<dbReference type="SMART" id="SM00233">
    <property type="entry name" value="PH"/>
    <property type="match status" value="1"/>
</dbReference>
<evidence type="ECO:0000259" key="2">
    <source>
        <dbReference type="PROSITE" id="PS50003"/>
    </source>
</evidence>
<gene>
    <name evidence="4" type="primary">LOC101856290</name>
</gene>
<reference evidence="4" key="1">
    <citation type="submission" date="2025-08" db="UniProtKB">
        <authorList>
            <consortium name="RefSeq"/>
        </authorList>
    </citation>
    <scope>IDENTIFICATION</scope>
</reference>
<accession>A0ABM1W053</accession>
<dbReference type="PROSITE" id="PS50003">
    <property type="entry name" value="PH_DOMAIN"/>
    <property type="match status" value="1"/>
</dbReference>